<proteinExistence type="predicted"/>
<feature type="compositionally biased region" description="Low complexity" evidence="1">
    <location>
        <begin position="296"/>
        <end position="352"/>
    </location>
</feature>
<dbReference type="RefSeq" id="WP_078113728.1">
    <property type="nucleotide sequence ID" value="NZ_CBDRNE010000018.1"/>
</dbReference>
<dbReference type="SUPFAM" id="SSF53067">
    <property type="entry name" value="Actin-like ATPase domain"/>
    <property type="match status" value="1"/>
</dbReference>
<reference evidence="3" key="1">
    <citation type="submission" date="2023-04" db="EMBL/GenBank/DDBJ databases">
        <title>Complete genome sequence of a phthalic acid esters degrading bacterial strain.</title>
        <authorList>
            <person name="Weng L."/>
            <person name="Jia Y."/>
            <person name="Ren L."/>
        </authorList>
    </citation>
    <scope>NUCLEOTIDE SEQUENCE</scope>
    <source>
        <strain evidence="3">RL-LY01</strain>
    </source>
</reference>
<feature type="transmembrane region" description="Helical" evidence="2">
    <location>
        <begin position="251"/>
        <end position="273"/>
    </location>
</feature>
<dbReference type="Proteomes" id="UP001213504">
    <property type="component" value="Chromosome"/>
</dbReference>
<evidence type="ECO:0000313" key="4">
    <source>
        <dbReference type="Proteomes" id="UP001213504"/>
    </source>
</evidence>
<feature type="region of interest" description="Disordered" evidence="1">
    <location>
        <begin position="296"/>
        <end position="358"/>
    </location>
</feature>
<evidence type="ECO:0000256" key="1">
    <source>
        <dbReference type="SAM" id="MobiDB-lite"/>
    </source>
</evidence>
<dbReference type="EMBL" id="CP121270">
    <property type="protein sequence ID" value="WFP24494.1"/>
    <property type="molecule type" value="Genomic_DNA"/>
</dbReference>
<dbReference type="InterPro" id="IPR043129">
    <property type="entry name" value="ATPase_NBD"/>
</dbReference>
<sequence>MSEVPANGPMPGFVVLGISVVDDQISSVVRDADGHVLASNLVDLPDASAAGAEAAILELVDSVPVEVDRIGISASRADVRDHLARAFAPGAGTGPSWTEKVVVTGYAAALAEIACTHATRGGVVAVVDLDRDAAPAAGTTLATVDTSSGAVLGTTDFAPGEIASVTDPDAATRLATAVTRLPRGRDITSVIVVGPGAQLPGIAPAFEYAAQRPVTVADNPALASALGAADAAVVAAAAPPVAPRTSTGRRWWFVGAAIGAAVFLAAVGMTLIVTAESTVAEPAPVTVTETPAAVTSTQEATVTETETETSVRTTTVTSTPRPVTRTETVTESAPETYTVTETETVTAPAGGEPSLEVP</sequence>
<evidence type="ECO:0008006" key="5">
    <source>
        <dbReference type="Google" id="ProtNLM"/>
    </source>
</evidence>
<protein>
    <recommendedName>
        <fullName evidence="5">Molecular chaperone</fullName>
    </recommendedName>
</protein>
<organism evidence="3 4">
    <name type="scientific">Gordonia hongkongensis</name>
    <dbReference type="NCBI Taxonomy" id="1701090"/>
    <lineage>
        <taxon>Bacteria</taxon>
        <taxon>Bacillati</taxon>
        <taxon>Actinomycetota</taxon>
        <taxon>Actinomycetes</taxon>
        <taxon>Mycobacteriales</taxon>
        <taxon>Gordoniaceae</taxon>
        <taxon>Gordonia</taxon>
    </lineage>
</organism>
<accession>A0AAX3T5X7</accession>
<gene>
    <name evidence="3" type="ORF">P9A14_20575</name>
</gene>
<name>A0AAX3T5X7_9ACTN</name>
<keyword evidence="2" id="KW-0472">Membrane</keyword>
<evidence type="ECO:0000313" key="3">
    <source>
        <dbReference type="EMBL" id="WFP24494.1"/>
    </source>
</evidence>
<evidence type="ECO:0000256" key="2">
    <source>
        <dbReference type="SAM" id="Phobius"/>
    </source>
</evidence>
<keyword evidence="2" id="KW-0812">Transmembrane</keyword>
<dbReference type="AlphaFoldDB" id="A0AAX3T5X7"/>
<keyword evidence="2" id="KW-1133">Transmembrane helix</keyword>